<name>A0A8W7PPP6_ANOCL</name>
<reference evidence="1" key="1">
    <citation type="submission" date="2022-08" db="UniProtKB">
        <authorList>
            <consortium name="EnsemblMetazoa"/>
        </authorList>
    </citation>
    <scope>IDENTIFICATION</scope>
</reference>
<sequence length="188" mass="21288">MKGSRTRFAFNSKGFQQLLHWRCGVRDAEERFDGFEKFVSVQRQHQPLQTAVPRLHDPVAEARIFVQIHRGTVQDAHQQKINDAKWETFCQQQTTDKMRPTALCLATDNNTPAHPGQHFPNRPREAELVPMCKRPPIAILNGAASMVDDDTLPTTASPLGGGFTTSAKVAPLLYHCRHDRYLGIDDFR</sequence>
<proteinExistence type="predicted"/>
<organism evidence="1">
    <name type="scientific">Anopheles coluzzii</name>
    <name type="common">African malaria mosquito</name>
    <dbReference type="NCBI Taxonomy" id="1518534"/>
    <lineage>
        <taxon>Eukaryota</taxon>
        <taxon>Metazoa</taxon>
        <taxon>Ecdysozoa</taxon>
        <taxon>Arthropoda</taxon>
        <taxon>Hexapoda</taxon>
        <taxon>Insecta</taxon>
        <taxon>Pterygota</taxon>
        <taxon>Neoptera</taxon>
        <taxon>Endopterygota</taxon>
        <taxon>Diptera</taxon>
        <taxon>Nematocera</taxon>
        <taxon>Culicoidea</taxon>
        <taxon>Culicidae</taxon>
        <taxon>Anophelinae</taxon>
        <taxon>Anopheles</taxon>
    </lineage>
</organism>
<dbReference type="Proteomes" id="UP000075882">
    <property type="component" value="Unassembled WGS sequence"/>
</dbReference>
<dbReference type="AlphaFoldDB" id="A0A8W7PPP6"/>
<dbReference type="EnsemblMetazoa" id="ACOM035545-RA">
    <property type="protein sequence ID" value="ACOM035545-PA.1"/>
    <property type="gene ID" value="ACOM035545"/>
</dbReference>
<protein>
    <submittedName>
        <fullName evidence="1">Uncharacterized protein</fullName>
    </submittedName>
</protein>
<accession>A0A8W7PPP6</accession>
<evidence type="ECO:0000313" key="1">
    <source>
        <dbReference type="EnsemblMetazoa" id="ACOM035545-PA.1"/>
    </source>
</evidence>